<evidence type="ECO:0000313" key="3">
    <source>
        <dbReference type="EMBL" id="MDN7024991.1"/>
    </source>
</evidence>
<evidence type="ECO:0000256" key="1">
    <source>
        <dbReference type="SAM" id="MobiDB-lite"/>
    </source>
</evidence>
<organism evidence="3 4">
    <name type="scientific">Methanoculleus frigidifontis</name>
    <dbReference type="NCBI Taxonomy" id="2584085"/>
    <lineage>
        <taxon>Archaea</taxon>
        <taxon>Methanobacteriati</taxon>
        <taxon>Methanobacteriota</taxon>
        <taxon>Stenosarchaea group</taxon>
        <taxon>Methanomicrobia</taxon>
        <taxon>Methanomicrobiales</taxon>
        <taxon>Methanomicrobiaceae</taxon>
        <taxon>Methanoculleus</taxon>
    </lineage>
</organism>
<keyword evidence="2" id="KW-1133">Transmembrane helix</keyword>
<sequence length="453" mass="48757">MKWGVCLTALDDLVMGAATFGLYSLWKATRQARMTVRKTEVAVEGLTDGIETSTAALGATAAQIAGDLSVFARELEGLMIARGAVPRSETDLGDVAAGRLRALRAKETELLDELARRGIDAEAAGAWGGVPPDAIAGESAGSEEDILLLRRLAIVRSAIDEMLYVEPGVVPACLYDVEEVLRRFNTLEQTGIEDLLGATRDTIEGSEAVLREFESLFVARTYRLVDTAALSAGEQEELARLRSSVDLYNQLIAKNTKALSRLQEELLYAHPDAWDGFPGGAASGSGGETESSEARSGDPVQVVPKSARIARSLRRTDISAILVNHAALLGINRYYQRERLRAEKRIASLTHAAVEEPGVVPGTLEETRLTIARFRTEGQPRLELLIDNLNEALVASRNVAARTDRVLARAETVSALIPQNPLVLWIGGALILGLAAAVLVVLLILLVRLVLVL</sequence>
<reference evidence="3" key="1">
    <citation type="submission" date="2019-05" db="EMBL/GenBank/DDBJ databases">
        <title>Methanoculleus sp. FWC-SCC1, a methanogenic archaeon isolated from deep marine cold seep.</title>
        <authorList>
            <person name="Chen Y.-W."/>
            <person name="Chen S.-C."/>
            <person name="Teng N.-H."/>
            <person name="Lai M.-C."/>
        </authorList>
    </citation>
    <scope>NUCLEOTIDE SEQUENCE</scope>
    <source>
        <strain evidence="3">FWC-SCC1</strain>
    </source>
</reference>
<keyword evidence="4" id="KW-1185">Reference proteome</keyword>
<dbReference type="Proteomes" id="UP001168338">
    <property type="component" value="Unassembled WGS sequence"/>
</dbReference>
<name>A0ABT8MAT7_9EURY</name>
<feature type="transmembrane region" description="Helical" evidence="2">
    <location>
        <begin position="422"/>
        <end position="451"/>
    </location>
</feature>
<protein>
    <submittedName>
        <fullName evidence="3">Uncharacterized protein</fullName>
    </submittedName>
</protein>
<evidence type="ECO:0000256" key="2">
    <source>
        <dbReference type="SAM" id="Phobius"/>
    </source>
</evidence>
<keyword evidence="2" id="KW-0472">Membrane</keyword>
<gene>
    <name evidence="3" type="ORF">FGU65_08845</name>
</gene>
<feature type="compositionally biased region" description="Gly residues" evidence="1">
    <location>
        <begin position="278"/>
        <end position="287"/>
    </location>
</feature>
<dbReference type="RefSeq" id="WP_301664123.1">
    <property type="nucleotide sequence ID" value="NZ_VCYH01000005.1"/>
</dbReference>
<feature type="region of interest" description="Disordered" evidence="1">
    <location>
        <begin position="278"/>
        <end position="301"/>
    </location>
</feature>
<accession>A0ABT8MAT7</accession>
<dbReference type="EMBL" id="VCYH01000005">
    <property type="protein sequence ID" value="MDN7024991.1"/>
    <property type="molecule type" value="Genomic_DNA"/>
</dbReference>
<keyword evidence="2" id="KW-0812">Transmembrane</keyword>
<evidence type="ECO:0000313" key="4">
    <source>
        <dbReference type="Proteomes" id="UP001168338"/>
    </source>
</evidence>
<proteinExistence type="predicted"/>
<comment type="caution">
    <text evidence="3">The sequence shown here is derived from an EMBL/GenBank/DDBJ whole genome shotgun (WGS) entry which is preliminary data.</text>
</comment>